<gene>
    <name evidence="7" type="ORF">HDID_LOCUS3068</name>
</gene>
<feature type="repeat" description="TPR" evidence="4">
    <location>
        <begin position="283"/>
        <end position="316"/>
    </location>
</feature>
<dbReference type="InterPro" id="IPR019734">
    <property type="entry name" value="TPR_rpt"/>
</dbReference>
<comment type="catalytic activity">
    <reaction evidence="3">
        <text>[protein]-peptidylproline (omega=180) = [protein]-peptidylproline (omega=0)</text>
        <dbReference type="Rhea" id="RHEA:16237"/>
        <dbReference type="Rhea" id="RHEA-COMP:10747"/>
        <dbReference type="Rhea" id="RHEA-COMP:10748"/>
        <dbReference type="ChEBI" id="CHEBI:83833"/>
        <dbReference type="ChEBI" id="CHEBI:83834"/>
        <dbReference type="EC" id="5.2.1.8"/>
    </reaction>
</comment>
<dbReference type="GO" id="GO:0005740">
    <property type="term" value="C:mitochondrial envelope"/>
    <property type="evidence" value="ECO:0007669"/>
    <property type="project" value="TreeGrafter"/>
</dbReference>
<proteinExistence type="predicted"/>
<dbReference type="PROSITE" id="PS50059">
    <property type="entry name" value="FKBP_PPIASE"/>
    <property type="match status" value="1"/>
</dbReference>
<dbReference type="EC" id="5.2.1.8" evidence="3"/>
<keyword evidence="2 4" id="KW-0802">TPR repeat</keyword>
<keyword evidence="5" id="KW-1133">Transmembrane helix</keyword>
<dbReference type="InterPro" id="IPR050754">
    <property type="entry name" value="FKBP4/5/8-like"/>
</dbReference>
<reference evidence="9" key="1">
    <citation type="submission" date="2017-02" db="UniProtKB">
        <authorList>
            <consortium name="WormBaseParasite"/>
        </authorList>
    </citation>
    <scope>IDENTIFICATION</scope>
</reference>
<keyword evidence="5" id="KW-0472">Membrane</keyword>
<reference evidence="7 8" key="2">
    <citation type="submission" date="2018-11" db="EMBL/GenBank/DDBJ databases">
        <authorList>
            <consortium name="Pathogen Informatics"/>
        </authorList>
    </citation>
    <scope>NUCLEOTIDE SEQUENCE [LARGE SCALE GENOMIC DNA]</scope>
</reference>
<evidence type="ECO:0000256" key="5">
    <source>
        <dbReference type="SAM" id="Phobius"/>
    </source>
</evidence>
<dbReference type="Proteomes" id="UP000274504">
    <property type="component" value="Unassembled WGS sequence"/>
</dbReference>
<dbReference type="EMBL" id="UYSG01000864">
    <property type="protein sequence ID" value="VDL26954.1"/>
    <property type="molecule type" value="Genomic_DNA"/>
</dbReference>
<dbReference type="PROSITE" id="PS50005">
    <property type="entry name" value="TPR"/>
    <property type="match status" value="1"/>
</dbReference>
<evidence type="ECO:0000256" key="3">
    <source>
        <dbReference type="PROSITE-ProRule" id="PRU00277"/>
    </source>
</evidence>
<evidence type="ECO:0000259" key="6">
    <source>
        <dbReference type="PROSITE" id="PS50059"/>
    </source>
</evidence>
<dbReference type="Gene3D" id="3.10.50.40">
    <property type="match status" value="1"/>
</dbReference>
<organism evidence="9">
    <name type="scientific">Hymenolepis diminuta</name>
    <name type="common">Rat tapeworm</name>
    <dbReference type="NCBI Taxonomy" id="6216"/>
    <lineage>
        <taxon>Eukaryota</taxon>
        <taxon>Metazoa</taxon>
        <taxon>Spiralia</taxon>
        <taxon>Lophotrochozoa</taxon>
        <taxon>Platyhelminthes</taxon>
        <taxon>Cestoda</taxon>
        <taxon>Eucestoda</taxon>
        <taxon>Cyclophyllidea</taxon>
        <taxon>Hymenolepididae</taxon>
        <taxon>Hymenolepis</taxon>
    </lineage>
</organism>
<dbReference type="OrthoDB" id="532682at2759"/>
<dbReference type="GO" id="GO:0003755">
    <property type="term" value="F:peptidyl-prolyl cis-trans isomerase activity"/>
    <property type="evidence" value="ECO:0007669"/>
    <property type="project" value="UniProtKB-KW"/>
</dbReference>
<feature type="transmembrane region" description="Helical" evidence="5">
    <location>
        <begin position="374"/>
        <end position="395"/>
    </location>
</feature>
<dbReference type="InterPro" id="IPR046357">
    <property type="entry name" value="PPIase_dom_sf"/>
</dbReference>
<dbReference type="GO" id="GO:0044183">
    <property type="term" value="F:protein folding chaperone"/>
    <property type="evidence" value="ECO:0007669"/>
    <property type="project" value="TreeGrafter"/>
</dbReference>
<keyword evidence="1" id="KW-0677">Repeat</keyword>
<accession>A0A0R3SE92</accession>
<evidence type="ECO:0000256" key="1">
    <source>
        <dbReference type="ARBA" id="ARBA00022737"/>
    </source>
</evidence>
<dbReference type="WBParaSite" id="HDID_0000307001-mRNA-1">
    <property type="protein sequence ID" value="HDID_0000307001-mRNA-1"/>
    <property type="gene ID" value="HDID_0000307001"/>
</dbReference>
<dbReference type="Pfam" id="PF13428">
    <property type="entry name" value="TPR_14"/>
    <property type="match status" value="1"/>
</dbReference>
<dbReference type="InterPro" id="IPR001179">
    <property type="entry name" value="PPIase_FKBP_dom"/>
</dbReference>
<protein>
    <recommendedName>
        <fullName evidence="3">peptidylprolyl isomerase</fullName>
        <ecNumber evidence="3">5.2.1.8</ecNumber>
    </recommendedName>
</protein>
<evidence type="ECO:0000313" key="9">
    <source>
        <dbReference type="WBParaSite" id="HDID_0000307001-mRNA-1"/>
    </source>
</evidence>
<dbReference type="Gene3D" id="1.25.40.10">
    <property type="entry name" value="Tetratricopeptide repeat domain"/>
    <property type="match status" value="2"/>
</dbReference>
<dbReference type="SUPFAM" id="SSF48452">
    <property type="entry name" value="TPR-like"/>
    <property type="match status" value="1"/>
</dbReference>
<evidence type="ECO:0000256" key="2">
    <source>
        <dbReference type="ARBA" id="ARBA00022803"/>
    </source>
</evidence>
<dbReference type="PANTHER" id="PTHR46512:SF1">
    <property type="entry name" value="PEPTIDYLPROLYL ISOMERASE"/>
    <property type="match status" value="1"/>
</dbReference>
<dbReference type="GO" id="GO:0016020">
    <property type="term" value="C:membrane"/>
    <property type="evidence" value="ECO:0007669"/>
    <property type="project" value="TreeGrafter"/>
</dbReference>
<name>A0A0R3SE92_HYMDI</name>
<keyword evidence="3" id="KW-0697">Rotamase</keyword>
<dbReference type="PANTHER" id="PTHR46512">
    <property type="entry name" value="PEPTIDYLPROLYL ISOMERASE"/>
    <property type="match status" value="1"/>
</dbReference>
<dbReference type="STRING" id="6216.A0A0R3SE92"/>
<dbReference type="SUPFAM" id="SSF54534">
    <property type="entry name" value="FKBP-like"/>
    <property type="match status" value="1"/>
</dbReference>
<keyword evidence="5" id="KW-0812">Transmembrane</keyword>
<dbReference type="InterPro" id="IPR011990">
    <property type="entry name" value="TPR-like_helical_dom_sf"/>
</dbReference>
<sequence>MSLDTLPSESVTCNSTSNVNESKDSAYVDILGNGTVLIKTISKGLGQGSRPSHGDSVVINYKCYLEDGTLVEESENLNIVIGDGDCIHAIDLTLPFVELMENFELITDARFAYGALGNPPTIPPNAKLIYRISLIACNDPPCYEKISINERFEISNRKRERGNFYFRREDYQHALSCYSTALEILLKKSKLPVSEPFSGEKFNEEMSRKPTPTDAQIRDLEIKLKNNMAASQLKVSSQICFDFWVFISIAEAHRCSLFRLKLLAYTATIGSCNEVLLLDPTNIKALYRKAQALEAVGEFTEAIEAYEEGLRHHPTSEILKKSRNEAQEAWKKERSRQSEALFRYFKKHNICPKNVQQVSSFADRLKGLWSDYKIGISVVALAGVSVILGGAFLHFSNQQ</sequence>
<feature type="domain" description="PPIase FKBP-type" evidence="6">
    <location>
        <begin position="54"/>
        <end position="138"/>
    </location>
</feature>
<dbReference type="GO" id="GO:0043066">
    <property type="term" value="P:negative regulation of apoptotic process"/>
    <property type="evidence" value="ECO:0007669"/>
    <property type="project" value="TreeGrafter"/>
</dbReference>
<dbReference type="GO" id="GO:0012505">
    <property type="term" value="C:endomembrane system"/>
    <property type="evidence" value="ECO:0007669"/>
    <property type="project" value="TreeGrafter"/>
</dbReference>
<keyword evidence="3" id="KW-0413">Isomerase</keyword>
<evidence type="ECO:0000256" key="4">
    <source>
        <dbReference type="PROSITE-ProRule" id="PRU00339"/>
    </source>
</evidence>
<evidence type="ECO:0000313" key="7">
    <source>
        <dbReference type="EMBL" id="VDL26954.1"/>
    </source>
</evidence>
<dbReference type="Pfam" id="PF00254">
    <property type="entry name" value="FKBP_C"/>
    <property type="match status" value="1"/>
</dbReference>
<evidence type="ECO:0000313" key="8">
    <source>
        <dbReference type="Proteomes" id="UP000274504"/>
    </source>
</evidence>
<dbReference type="SMART" id="SM00028">
    <property type="entry name" value="TPR"/>
    <property type="match status" value="2"/>
</dbReference>
<dbReference type="GO" id="GO:0005829">
    <property type="term" value="C:cytosol"/>
    <property type="evidence" value="ECO:0007669"/>
    <property type="project" value="TreeGrafter"/>
</dbReference>
<dbReference type="AlphaFoldDB" id="A0A0R3SE92"/>